<dbReference type="RefSeq" id="WP_102205073.1">
    <property type="nucleotide sequence ID" value="NZ_CAWNVR010000242.1"/>
</dbReference>
<keyword evidence="5" id="KW-0808">Transferase</keyword>
<evidence type="ECO:0000259" key="9">
    <source>
        <dbReference type="PROSITE" id="PS50046"/>
    </source>
</evidence>
<feature type="domain" description="PAC" evidence="12">
    <location>
        <begin position="372"/>
        <end position="424"/>
    </location>
</feature>
<dbReference type="SMART" id="SM00086">
    <property type="entry name" value="PAC"/>
    <property type="match status" value="9"/>
</dbReference>
<proteinExistence type="inferred from homology"/>
<feature type="domain" description="PAC" evidence="12">
    <location>
        <begin position="1061"/>
        <end position="1112"/>
    </location>
</feature>
<dbReference type="InterPro" id="IPR003018">
    <property type="entry name" value="GAF"/>
</dbReference>
<sequence>MSKSPSHLLAEAEKAQVLGKFTEAEEYYEQAIDTAKANESLQAEALAYELAAKFYLERGRLRFAQNYIKEAHYAYIRLDATAKIKELETQYPQLRSELSPADSHTSTDLEAVIRANQAIASEIELERSLSVLMKILIENAEAQTGYLILPCQTASTSAEKWAIAASGTIDIATNEKIIVLQSLPIADHLPVSVIDYVIQTLESVAVDDATREGNFINDTYIQQHQTKSILCVPLLHQEELLGIVYLENNITNGVFTKEQSKVIKILSAQAAISLHNAKLYTQLRESEQQLRAREHRLTQILEAMPIGVTAHNTNGEFIYSNLKAQQLLGINTPLEVTTEQLSQVFQVYQAGSDQLYPTEQLPIVRAFAGESVKIDDMELRQTDKTVPLEVLTTPIFDETGTVIYAIVAFTDITERKQAQKLLANYNQTLEAQIAERTEKLQQQHEILQTLFDHMPVMLKLRDQTGQTVLINREYERVLGWSLSEIRESDWLAECYPDLEQRQKVEEHIQAATGKWQDFKTRCRDTRYVDTTWANIRLSNGWTVGIGKDISDRKQLEEALQASKAKLNDILNSAQASIASFRLYPDHTWEDDYRSIGCETVFGYTPQELTGTVWSSRVLPEDVAAVNEQALAAIPQEKTITVEYRFYHKNGSLRWIAETLASRWDQAGGCWVVTMVAVDMTARKQTEQALQAAYKQLEEYSTNQEAVNQELQRTLEDLQVIEEEREEQNHQLLIEQQRYEDLFNFAPDGYLVTDAQGRILEANHAIATLLSVELGVLVGKLLVSFIPASARRTFRTQLNHLSSLPDKQTWELSLQPRNGEPFPVEITVAPVRDADKLVALRWLIRDITERKRVETALRESEERFREIVENINQLFFVWSADSQQFLYISPGYEKIYGLTCESLYQNPRSWLEVVHPDDRPSVLQSLDQQYQGKHAQREYRIIKSDGTIRWMFAEVFPIFDQTGNLLRYIGLTEDITERKRAEEALRQREQEFRALVENAPDLISRVDREYRFRYINPRVEVEIGIPPAQWIGKTELEMGFPQTIVNPWHAALERVFETKQEQIYEAEFPCPEGISYWLCRLVPELAEDGSVATVLSIARNITDRKRVEEALRESEQFLRSIYEGIAAGVFIVDVLEDGSFRYVGINPAHERMSGLLLAEVAGKTPEQVLSPKDAEAVTARYRACIIAKEQINYEEHLVFKGQETWWITYLTPLQSKDGRIYRLIGSCFNITRRKKLEQSLQLQAEQERLLSTITQHIRQSLDLEQILRTTVVEVQHTLQADRVLIFRLNQDGSGQIIEEAVVPEYPMTYQMRWVDECFPDECYEYYRQRNPRILPDVAKDEWAACLVEFMQQIGVKSKVVAPILQTLEDSSTKVWGLLIVHACSDYRQWEASEAEFLQQISDQLAIAIHQADLYQQLQIELAERKQMQLVLQERQAILQAIGDNLPKGFIFQIVYVPDQGAYFSYISAGIEDLIGLKPEAIIQDANVLRSLIHEEDKSIRQKLALKSLKTLCIFEMQMRFRTLRGNIIWLDVRSTPRRLRDGQIVWDGVGIDITDIKQTEEALRRSEAHLAMAQKVAQIGSWEFDLQSQKINWSQTTFHHWGIEPTQGEPSFAELLERVHPKDRQVLQQHVERAITQGIPYAFDLRIVLPDGSIRYLDSRAEPLVNAQGQVIKLIGTSLDITDRKQTEEALRESEERFRKAFDAAPIGMALVSMQGQFLKVNRSLCEIAGYSEAEMLALTFMDVTYADDLEVSLEAMQRMLANEIPVYQVEKRYLHKRGDVIHILLNVSLVKDQHRQPLYFIAQIEDISDRYKVDRMKNEFISIVSHELRTPLTAIRGSLGILETGVFDHEPEQAKELLQIAFNNSDRLVRLVNDILDLERLESGQTQLVMETCEIADLVQQAIETVQVIAKEAEVEISVMVPNMQIWAAPDAIMQTLINLLSNAIKFSPVGGTVWLSTEVLNKQMGRWGDREMGRRGDGEIGRNFSPHHPTTPSPHLPNSHILFAIKDQGRGIPPEKLESIFGRFQQVDASDSRQKGGTGLGLSICKSIVEQHGGHIWVESVLGEGSTFYFTLPLRRGEAEA</sequence>
<dbReference type="Gene3D" id="2.10.70.100">
    <property type="match status" value="1"/>
</dbReference>
<organism evidence="13 14">
    <name type="scientific">Fischerella muscicola CCMEE 5323</name>
    <dbReference type="NCBI Taxonomy" id="2019572"/>
    <lineage>
        <taxon>Bacteria</taxon>
        <taxon>Bacillati</taxon>
        <taxon>Cyanobacteriota</taxon>
        <taxon>Cyanophyceae</taxon>
        <taxon>Nostocales</taxon>
        <taxon>Hapalosiphonaceae</taxon>
        <taxon>Fischerella</taxon>
    </lineage>
</organism>
<comment type="similarity">
    <text evidence="2">In the N-terminal section; belongs to the phytochrome family.</text>
</comment>
<dbReference type="SUPFAM" id="SSF55781">
    <property type="entry name" value="GAF domain-like"/>
    <property type="match status" value="2"/>
</dbReference>
<dbReference type="Gene3D" id="6.10.250.490">
    <property type="match status" value="1"/>
</dbReference>
<dbReference type="Gene3D" id="3.30.565.10">
    <property type="entry name" value="Histidine kinase-like ATPase, C-terminal domain"/>
    <property type="match status" value="1"/>
</dbReference>
<evidence type="ECO:0000256" key="2">
    <source>
        <dbReference type="ARBA" id="ARBA00006402"/>
    </source>
</evidence>
<dbReference type="Gene3D" id="3.30.450.20">
    <property type="entry name" value="PAS domain"/>
    <property type="match status" value="10"/>
</dbReference>
<feature type="domain" description="PAS" evidence="11">
    <location>
        <begin position="1693"/>
        <end position="1763"/>
    </location>
</feature>
<feature type="domain" description="PAC" evidence="12">
    <location>
        <begin position="1513"/>
        <end position="1564"/>
    </location>
</feature>
<feature type="domain" description="PAS" evidence="11">
    <location>
        <begin position="987"/>
        <end position="1035"/>
    </location>
</feature>
<evidence type="ECO:0000313" key="14">
    <source>
        <dbReference type="Proteomes" id="UP000235036"/>
    </source>
</evidence>
<dbReference type="CDD" id="cd00082">
    <property type="entry name" value="HisKA"/>
    <property type="match status" value="1"/>
</dbReference>
<dbReference type="Pfam" id="PF01590">
    <property type="entry name" value="GAF"/>
    <property type="match status" value="2"/>
</dbReference>
<dbReference type="Pfam" id="PF08448">
    <property type="entry name" value="PAS_4"/>
    <property type="match status" value="3"/>
</dbReference>
<evidence type="ECO:0000259" key="11">
    <source>
        <dbReference type="PROSITE" id="PS50112"/>
    </source>
</evidence>
<reference evidence="13 14" key="1">
    <citation type="submission" date="2017-08" db="EMBL/GenBank/DDBJ databases">
        <title>Genomes of Fischerella (Mastigocladus) sp. strains.</title>
        <authorList>
            <person name="Miller S.R."/>
        </authorList>
    </citation>
    <scope>NUCLEOTIDE SEQUENCE [LARGE SCALE GENOMIC DNA]</scope>
    <source>
        <strain evidence="13 14">CCMEE 5323</strain>
    </source>
</reference>
<comment type="caution">
    <text evidence="13">The sequence shown here is derived from an EMBL/GenBank/DDBJ whole genome shotgun (WGS) entry which is preliminary data.</text>
</comment>
<dbReference type="PROSITE" id="PS50109">
    <property type="entry name" value="HIS_KIN"/>
    <property type="match status" value="1"/>
</dbReference>
<feature type="coiled-coil region" evidence="8">
    <location>
        <begin position="970"/>
        <end position="997"/>
    </location>
</feature>
<evidence type="ECO:0000256" key="1">
    <source>
        <dbReference type="ARBA" id="ARBA00000085"/>
    </source>
</evidence>
<dbReference type="FunFam" id="1.10.287.130:FF:000001">
    <property type="entry name" value="Two-component sensor histidine kinase"/>
    <property type="match status" value="1"/>
</dbReference>
<name>A0A2N6K5A3_FISMU</name>
<dbReference type="Pfam" id="PF02518">
    <property type="entry name" value="HATPase_c"/>
    <property type="match status" value="1"/>
</dbReference>
<evidence type="ECO:0000256" key="6">
    <source>
        <dbReference type="ARBA" id="ARBA00022777"/>
    </source>
</evidence>
<evidence type="ECO:0000256" key="7">
    <source>
        <dbReference type="ARBA" id="ARBA00023012"/>
    </source>
</evidence>
<dbReference type="PANTHER" id="PTHR43304:SF1">
    <property type="entry name" value="PAC DOMAIN-CONTAINING PROTEIN"/>
    <property type="match status" value="1"/>
</dbReference>
<dbReference type="Pfam" id="PF13426">
    <property type="entry name" value="PAS_9"/>
    <property type="match status" value="1"/>
</dbReference>
<dbReference type="PROSITE" id="PS50113">
    <property type="entry name" value="PAC"/>
    <property type="match status" value="9"/>
</dbReference>
<evidence type="ECO:0000259" key="10">
    <source>
        <dbReference type="PROSITE" id="PS50109"/>
    </source>
</evidence>
<dbReference type="InterPro" id="IPR013655">
    <property type="entry name" value="PAS_fold_3"/>
</dbReference>
<dbReference type="Pfam" id="PF13188">
    <property type="entry name" value="PAS_8"/>
    <property type="match status" value="1"/>
</dbReference>
<dbReference type="PROSITE" id="PS50112">
    <property type="entry name" value="PAS"/>
    <property type="match status" value="8"/>
</dbReference>
<dbReference type="InterPro" id="IPR001610">
    <property type="entry name" value="PAC"/>
</dbReference>
<dbReference type="InterPro" id="IPR004358">
    <property type="entry name" value="Sig_transdc_His_kin-like_C"/>
</dbReference>
<evidence type="ECO:0000313" key="13">
    <source>
        <dbReference type="EMBL" id="PLZ91683.1"/>
    </source>
</evidence>
<feature type="domain" description="Histidine kinase" evidence="10">
    <location>
        <begin position="1823"/>
        <end position="2077"/>
    </location>
</feature>
<dbReference type="SMART" id="SM00388">
    <property type="entry name" value="HisKA"/>
    <property type="match status" value="1"/>
</dbReference>
<dbReference type="CDD" id="cd00130">
    <property type="entry name" value="PAS"/>
    <property type="match status" value="9"/>
</dbReference>
<feature type="domain" description="PAC" evidence="12">
    <location>
        <begin position="807"/>
        <end position="858"/>
    </location>
</feature>
<dbReference type="InterPro" id="IPR000014">
    <property type="entry name" value="PAS"/>
</dbReference>
<dbReference type="Proteomes" id="UP000235036">
    <property type="component" value="Unassembled WGS sequence"/>
</dbReference>
<dbReference type="InterPro" id="IPR016132">
    <property type="entry name" value="Phyto_chromo_attachment"/>
</dbReference>
<dbReference type="SUPFAM" id="SSF47384">
    <property type="entry name" value="Homodimeric domain of signal transducing histidine kinase"/>
    <property type="match status" value="1"/>
</dbReference>
<accession>A0A2N6K5A3</accession>
<feature type="domain" description="PAS" evidence="11">
    <location>
        <begin position="1453"/>
        <end position="1510"/>
    </location>
</feature>
<feature type="domain" description="PAS" evidence="11">
    <location>
        <begin position="734"/>
        <end position="782"/>
    </location>
</feature>
<feature type="domain" description="Phytochrome chromophore attachment site" evidence="9">
    <location>
        <begin position="1261"/>
        <end position="1402"/>
    </location>
</feature>
<dbReference type="SUPFAM" id="SSF55874">
    <property type="entry name" value="ATPase domain of HSP90 chaperone/DNA topoisomerase II/histidine kinase"/>
    <property type="match status" value="1"/>
</dbReference>
<dbReference type="GO" id="GO:0000155">
    <property type="term" value="F:phosphorelay sensor kinase activity"/>
    <property type="evidence" value="ECO:0007669"/>
    <property type="project" value="InterPro"/>
</dbReference>
<keyword evidence="6 13" id="KW-0418">Kinase</keyword>
<dbReference type="InterPro" id="IPR029016">
    <property type="entry name" value="GAF-like_dom_sf"/>
</dbReference>
<comment type="catalytic activity">
    <reaction evidence="1">
        <text>ATP + protein L-histidine = ADP + protein N-phospho-L-histidine.</text>
        <dbReference type="EC" id="2.7.13.3"/>
    </reaction>
</comment>
<evidence type="ECO:0000259" key="12">
    <source>
        <dbReference type="PROSITE" id="PS50113"/>
    </source>
</evidence>
<dbReference type="Pfam" id="PF08447">
    <property type="entry name" value="PAS_3"/>
    <property type="match status" value="5"/>
</dbReference>
<dbReference type="SMART" id="SM00065">
    <property type="entry name" value="GAF"/>
    <property type="match status" value="2"/>
</dbReference>
<feature type="domain" description="PAC" evidence="12">
    <location>
        <begin position="1640"/>
        <end position="1692"/>
    </location>
</feature>
<feature type="domain" description="PAS" evidence="11">
    <location>
        <begin position="1113"/>
        <end position="1187"/>
    </location>
</feature>
<keyword evidence="14" id="KW-1185">Reference proteome</keyword>
<dbReference type="InterPro" id="IPR013656">
    <property type="entry name" value="PAS_4"/>
</dbReference>
<feature type="domain" description="PAC" evidence="12">
    <location>
        <begin position="1190"/>
        <end position="1241"/>
    </location>
</feature>
<feature type="domain" description="PAS" evidence="11">
    <location>
        <begin position="443"/>
        <end position="485"/>
    </location>
</feature>
<dbReference type="PRINTS" id="PR00344">
    <property type="entry name" value="BCTRLSENSOR"/>
</dbReference>
<feature type="domain" description="PAC" evidence="12">
    <location>
        <begin position="1767"/>
        <end position="1819"/>
    </location>
</feature>
<dbReference type="SMART" id="SM00387">
    <property type="entry name" value="HATPase_c"/>
    <property type="match status" value="1"/>
</dbReference>
<dbReference type="InterPro" id="IPR035965">
    <property type="entry name" value="PAS-like_dom_sf"/>
</dbReference>
<evidence type="ECO:0000256" key="4">
    <source>
        <dbReference type="ARBA" id="ARBA00022553"/>
    </source>
</evidence>
<evidence type="ECO:0000256" key="3">
    <source>
        <dbReference type="ARBA" id="ARBA00012438"/>
    </source>
</evidence>
<feature type="domain" description="PAS" evidence="11">
    <location>
        <begin position="293"/>
        <end position="331"/>
    </location>
</feature>
<dbReference type="InterPro" id="IPR052162">
    <property type="entry name" value="Sensor_kinase/Photoreceptor"/>
</dbReference>
<dbReference type="SMART" id="SM00091">
    <property type="entry name" value="PAS"/>
    <property type="match status" value="10"/>
</dbReference>
<keyword evidence="4" id="KW-0597">Phosphoprotein</keyword>
<dbReference type="InterPro" id="IPR036890">
    <property type="entry name" value="HATPase_C_sf"/>
</dbReference>
<gene>
    <name evidence="13" type="ORF">CEN44_07950</name>
</gene>
<dbReference type="PANTHER" id="PTHR43304">
    <property type="entry name" value="PHYTOCHROME-LIKE PROTEIN CPH1"/>
    <property type="match status" value="1"/>
</dbReference>
<dbReference type="EMBL" id="NRQW01000159">
    <property type="protein sequence ID" value="PLZ91683.1"/>
    <property type="molecule type" value="Genomic_DNA"/>
</dbReference>
<dbReference type="PROSITE" id="PS50046">
    <property type="entry name" value="PHYTOCHROME_2"/>
    <property type="match status" value="1"/>
</dbReference>
<evidence type="ECO:0000256" key="8">
    <source>
        <dbReference type="SAM" id="Coils"/>
    </source>
</evidence>
<keyword evidence="8" id="KW-0175">Coiled coil</keyword>
<feature type="domain" description="PAC" evidence="12">
    <location>
        <begin position="639"/>
        <end position="691"/>
    </location>
</feature>
<dbReference type="InterPro" id="IPR036097">
    <property type="entry name" value="HisK_dim/P_sf"/>
</dbReference>
<dbReference type="Gene3D" id="1.10.287.130">
    <property type="match status" value="1"/>
</dbReference>
<feature type="coiled-coil region" evidence="8">
    <location>
        <begin position="682"/>
        <end position="737"/>
    </location>
</feature>
<feature type="domain" description="PAS" evidence="11">
    <location>
        <begin position="859"/>
        <end position="932"/>
    </location>
</feature>
<keyword evidence="7" id="KW-0902">Two-component regulatory system</keyword>
<dbReference type="NCBIfam" id="TIGR00229">
    <property type="entry name" value="sensory_box"/>
    <property type="match status" value="10"/>
</dbReference>
<dbReference type="InterPro" id="IPR000700">
    <property type="entry name" value="PAS-assoc_C"/>
</dbReference>
<feature type="domain" description="PAC" evidence="12">
    <location>
        <begin position="934"/>
        <end position="986"/>
    </location>
</feature>
<evidence type="ECO:0000256" key="5">
    <source>
        <dbReference type="ARBA" id="ARBA00022679"/>
    </source>
</evidence>
<dbReference type="InterPro" id="IPR003594">
    <property type="entry name" value="HATPase_dom"/>
</dbReference>
<dbReference type="Pfam" id="PF00512">
    <property type="entry name" value="HisKA"/>
    <property type="match status" value="1"/>
</dbReference>
<dbReference type="EC" id="2.7.13.3" evidence="3"/>
<protein>
    <recommendedName>
        <fullName evidence="3">histidine kinase</fullName>
        <ecNumber evidence="3">2.7.13.3</ecNumber>
    </recommendedName>
</protein>
<dbReference type="InterPro" id="IPR003661">
    <property type="entry name" value="HisK_dim/P_dom"/>
</dbReference>
<dbReference type="Gene3D" id="3.30.450.40">
    <property type="match status" value="2"/>
</dbReference>
<dbReference type="InterPro" id="IPR005467">
    <property type="entry name" value="His_kinase_dom"/>
</dbReference>
<dbReference type="SUPFAM" id="SSF55785">
    <property type="entry name" value="PYP-like sensor domain (PAS domain)"/>
    <property type="match status" value="10"/>
</dbReference>
<dbReference type="CDD" id="cd16922">
    <property type="entry name" value="HATPase_EvgS-ArcB-TorS-like"/>
    <property type="match status" value="1"/>
</dbReference>